<organism evidence="1 2">
    <name type="scientific">Cruoricaptor ignavus</name>
    <dbReference type="NCBI Taxonomy" id="1118202"/>
    <lineage>
        <taxon>Bacteria</taxon>
        <taxon>Pseudomonadati</taxon>
        <taxon>Bacteroidota</taxon>
        <taxon>Flavobacteriia</taxon>
        <taxon>Flavobacteriales</taxon>
        <taxon>Weeksellaceae</taxon>
        <taxon>Cruoricaptor</taxon>
    </lineage>
</organism>
<gene>
    <name evidence="1" type="ORF">IMZ16_05525</name>
</gene>
<proteinExistence type="predicted"/>
<evidence type="ECO:0000313" key="2">
    <source>
        <dbReference type="Proteomes" id="UP000593605"/>
    </source>
</evidence>
<sequence length="276" mass="32171">MKNFLFLFLFCQFSIFSGQEFSMIQRFTAPKFRSDIKEKSDFVVLYEITFSDGKGKSSIAKTLLQSGYNYSKFLDVNTIGRDSLIQAHSKLESVGAKELNELGQFNVAYKKSVLKDYLSNSILYQERLFKNTYQYSEPIPKIKWILGNSEKTLLGYKCKSASTDFRGRKYNAWYTEEIPKSDGPYIFQGLPGLILQITDEVGTYDFTAVAIEKKKMNIYWRNEENIVPVTRENFRKMQQNYFENPGIFMSGKAYDQYGKEISLQNKKRLYLPLELE</sequence>
<dbReference type="EMBL" id="CP063145">
    <property type="protein sequence ID" value="QOR73008.1"/>
    <property type="molecule type" value="Genomic_DNA"/>
</dbReference>
<evidence type="ECO:0000313" key="1">
    <source>
        <dbReference type="EMBL" id="QOR73008.1"/>
    </source>
</evidence>
<dbReference type="RefSeq" id="WP_073177676.1">
    <property type="nucleotide sequence ID" value="NZ_CP063145.1"/>
</dbReference>
<protein>
    <submittedName>
        <fullName evidence="1">GLPGLI family protein</fullName>
    </submittedName>
</protein>
<dbReference type="AlphaFoldDB" id="A0A7M1SZK0"/>
<reference evidence="1 2" key="1">
    <citation type="submission" date="2020-10" db="EMBL/GenBank/DDBJ databases">
        <title>Complete genome of Cruoricapor ignavus strain M1214 isolated from the blood culture of a febrile patient.</title>
        <authorList>
            <person name="Guglielmino C.J.D."/>
        </authorList>
    </citation>
    <scope>NUCLEOTIDE SEQUENCE [LARGE SCALE GENOMIC DNA]</scope>
    <source>
        <strain evidence="1 2">M1214</strain>
    </source>
</reference>
<accession>A0A7M1SZK0</accession>
<dbReference type="OrthoDB" id="1440774at2"/>
<dbReference type="Proteomes" id="UP000593605">
    <property type="component" value="Chromosome"/>
</dbReference>
<dbReference type="KEGG" id="civ:IMZ16_05525"/>
<dbReference type="Pfam" id="PF22252">
    <property type="entry name" value="PNGase_F-II_N"/>
    <property type="match status" value="1"/>
</dbReference>
<name>A0A7M1SZK0_9FLAO</name>
<dbReference type="NCBIfam" id="TIGR01200">
    <property type="entry name" value="GLPGLI"/>
    <property type="match status" value="1"/>
</dbReference>
<dbReference type="InterPro" id="IPR005901">
    <property type="entry name" value="GLPGLI"/>
</dbReference>